<dbReference type="Proteomes" id="UP001140949">
    <property type="component" value="Unassembled WGS sequence"/>
</dbReference>
<sequence length="374" mass="40910">MKYPPSSSAASTSSISSFFSRPSTSLPSRTHFRSSSLVGFGRSRSFVEMVSEADFLLIRSCASWIIVGSVMRVLRRSPGFTPQEESPIAPVWLSLPGLPQYLFDSQALFSIAGCLGTPLKIDRATAMLSRLSLARILVEIDTSELPPSRFRILHPEGNSRWQPVLYERLPEYCSHSLHQGHSIVACRRISREETTVVGDISVESNLGGNTKQKPKPTSHRRKRKTTSLKGGENLSGQDSSNLAVSILQRPVLVDPVAPAAPLDVILTLEDRRLVPYSAANSSDDEESPARIPSEGVNSQAVLPSVPIEAVGSFVACPTALAIEVLPDACSFSLSSDPFFPTLHSLRRHRHRRHFQHHAATSASPTHHLPLLFPV</sequence>
<dbReference type="AlphaFoldDB" id="A0AAX6EDQ4"/>
<organism evidence="2 3">
    <name type="scientific">Iris pallida</name>
    <name type="common">Sweet iris</name>
    <dbReference type="NCBI Taxonomy" id="29817"/>
    <lineage>
        <taxon>Eukaryota</taxon>
        <taxon>Viridiplantae</taxon>
        <taxon>Streptophyta</taxon>
        <taxon>Embryophyta</taxon>
        <taxon>Tracheophyta</taxon>
        <taxon>Spermatophyta</taxon>
        <taxon>Magnoliopsida</taxon>
        <taxon>Liliopsida</taxon>
        <taxon>Asparagales</taxon>
        <taxon>Iridaceae</taxon>
        <taxon>Iridoideae</taxon>
        <taxon>Irideae</taxon>
        <taxon>Iris</taxon>
    </lineage>
</organism>
<evidence type="ECO:0000313" key="2">
    <source>
        <dbReference type="EMBL" id="KAJ6802059.1"/>
    </source>
</evidence>
<name>A0AAX6EDQ4_IRIPA</name>
<dbReference type="PANTHER" id="PTHR31286:SF179">
    <property type="entry name" value="RNASE H TYPE-1 DOMAIN-CONTAINING PROTEIN"/>
    <property type="match status" value="1"/>
</dbReference>
<reference evidence="2" key="1">
    <citation type="journal article" date="2023" name="GigaByte">
        <title>Genome assembly of the bearded iris, Iris pallida Lam.</title>
        <authorList>
            <person name="Bruccoleri R.E."/>
            <person name="Oakeley E.J."/>
            <person name="Faust A.M.E."/>
            <person name="Altorfer M."/>
            <person name="Dessus-Babus S."/>
            <person name="Burckhardt D."/>
            <person name="Oertli M."/>
            <person name="Naumann U."/>
            <person name="Petersen F."/>
            <person name="Wong J."/>
        </authorList>
    </citation>
    <scope>NUCLEOTIDE SEQUENCE</scope>
    <source>
        <strain evidence="2">GSM-AAB239-AS_SAM_17_03QT</strain>
    </source>
</reference>
<feature type="compositionally biased region" description="Low complexity" evidence="1">
    <location>
        <begin position="1"/>
        <end position="29"/>
    </location>
</feature>
<feature type="region of interest" description="Disordered" evidence="1">
    <location>
        <begin position="1"/>
        <end position="31"/>
    </location>
</feature>
<dbReference type="InterPro" id="IPR040256">
    <property type="entry name" value="At4g02000-like"/>
</dbReference>
<gene>
    <name evidence="2" type="ORF">M6B38_195040</name>
</gene>
<comment type="caution">
    <text evidence="2">The sequence shown here is derived from an EMBL/GenBank/DDBJ whole genome shotgun (WGS) entry which is preliminary data.</text>
</comment>
<accession>A0AAX6EDQ4</accession>
<evidence type="ECO:0000313" key="3">
    <source>
        <dbReference type="Proteomes" id="UP001140949"/>
    </source>
</evidence>
<dbReference type="EMBL" id="JANAVB010037419">
    <property type="protein sequence ID" value="KAJ6802059.1"/>
    <property type="molecule type" value="Genomic_DNA"/>
</dbReference>
<feature type="compositionally biased region" description="Basic residues" evidence="1">
    <location>
        <begin position="212"/>
        <end position="226"/>
    </location>
</feature>
<evidence type="ECO:0008006" key="4">
    <source>
        <dbReference type="Google" id="ProtNLM"/>
    </source>
</evidence>
<reference evidence="2" key="2">
    <citation type="submission" date="2023-04" db="EMBL/GenBank/DDBJ databases">
        <authorList>
            <person name="Bruccoleri R.E."/>
            <person name="Oakeley E.J."/>
            <person name="Faust A.-M."/>
            <person name="Dessus-Babus S."/>
            <person name="Altorfer M."/>
            <person name="Burckhardt D."/>
            <person name="Oertli M."/>
            <person name="Naumann U."/>
            <person name="Petersen F."/>
            <person name="Wong J."/>
        </authorList>
    </citation>
    <scope>NUCLEOTIDE SEQUENCE</scope>
    <source>
        <strain evidence="2">GSM-AAB239-AS_SAM_17_03QT</strain>
        <tissue evidence="2">Leaf</tissue>
    </source>
</reference>
<proteinExistence type="predicted"/>
<dbReference type="PANTHER" id="PTHR31286">
    <property type="entry name" value="GLYCINE-RICH CELL WALL STRUCTURAL PROTEIN 1.8-LIKE"/>
    <property type="match status" value="1"/>
</dbReference>
<feature type="compositionally biased region" description="Polar residues" evidence="1">
    <location>
        <begin position="202"/>
        <end position="211"/>
    </location>
</feature>
<keyword evidence="3" id="KW-1185">Reference proteome</keyword>
<evidence type="ECO:0000256" key="1">
    <source>
        <dbReference type="SAM" id="MobiDB-lite"/>
    </source>
</evidence>
<feature type="region of interest" description="Disordered" evidence="1">
    <location>
        <begin position="200"/>
        <end position="236"/>
    </location>
</feature>
<protein>
    <recommendedName>
        <fullName evidence="4">DUF4283 domain-containing protein</fullName>
    </recommendedName>
</protein>